<keyword evidence="19" id="KW-1185">Reference proteome</keyword>
<dbReference type="GO" id="GO:0005524">
    <property type="term" value="F:ATP binding"/>
    <property type="evidence" value="ECO:0007669"/>
    <property type="project" value="UniProtKB-UniRule"/>
</dbReference>
<dbReference type="GeneTree" id="ENSGT00940000154046"/>
<dbReference type="GO" id="GO:0007019">
    <property type="term" value="P:microtubule depolymerization"/>
    <property type="evidence" value="ECO:0007669"/>
    <property type="project" value="UniProtKB-ARBA"/>
</dbReference>
<reference evidence="18" key="4">
    <citation type="submission" date="2025-09" db="UniProtKB">
        <authorList>
            <consortium name="Ensembl"/>
        </authorList>
    </citation>
    <scope>IDENTIFICATION</scope>
</reference>
<dbReference type="PROSITE" id="PS50067">
    <property type="entry name" value="KINESIN_MOTOR_2"/>
    <property type="match status" value="1"/>
</dbReference>
<dbReference type="InterPro" id="IPR001752">
    <property type="entry name" value="Kinesin_motor_dom"/>
</dbReference>
<evidence type="ECO:0000256" key="13">
    <source>
        <dbReference type="PROSITE-ProRule" id="PRU00283"/>
    </source>
</evidence>
<keyword evidence="4 14" id="KW-0493">Microtubule</keyword>
<evidence type="ECO:0000256" key="7">
    <source>
        <dbReference type="ARBA" id="ARBA00022840"/>
    </source>
</evidence>
<dbReference type="CDD" id="cd01367">
    <property type="entry name" value="KISc_KIF2_like"/>
    <property type="match status" value="1"/>
</dbReference>
<sequence length="761" mass="86368">TMNVDFGGLEKGTSIHIRRSNGRVHKAIVTQLQPTTASVTVEWFEDDETKGKEVSLEMIFELNQDLAPENKKPVPQERPTSRASGQQNLLTQLRGYGPRRVAKPDYQPPPPAARQSILNLPKPYDNDKVANNVPINGNGMAMPPPKAPPRGRKSNVVDEVEKLRKNREERRAAQVIERERRQQYYDPNNANWEFAIMIKEFRASLEMKPLTAADPVLDHRICVCVRKRPLNKKELGRKEIDVVTVPSKNIVMVSEPKSKVDMTKYLENQNFRFDYSFDETCTNEMVYWYTARPLVECIFEGGMATCFAYGQTGSGKTHTMGGDFTMGKAQDTRKGIYALAAQDVFHLLQKPTYRHHNLDVYASFFEIYSGKVFDLLNKKCRLRVLEDGRQQVQVVGLQERRVTSIEEVLQLISDGTRCRTSGVTSANQHSSRSHAVFQLILRRSGPRQLLHGKFSLIDLAGNERGADTTSADRQTRVEGSEINKSLLALKECIRAMSQNKQHLPFRASKLTQVLRDSFIGERSRTCMIATISPGITSCEHSLNTLRYADRVKDFHANISQQVRVPDKLPLNLASNLRKPNRRTQSESRIPSPRKTEVYPSRPLTGRRNLEAEDAIPVHHPAPSIIDESPQQAGMHSPNNSDLALISSICENEISREMFEVHQTVSSLQEIEEETVECHRNFLQGMSTSMAASTNLFNMTEDVDFDAEGYVARVKDHLETFEQENKKLLEDFKEKLNLFEQTLLEEEAVSQNMKNKAGNRKV</sequence>
<dbReference type="PANTHER" id="PTHR47971">
    <property type="entry name" value="KINESIN-RELATED PROTEIN 6"/>
    <property type="match status" value="1"/>
</dbReference>
<dbReference type="GO" id="GO:0005874">
    <property type="term" value="C:microtubule"/>
    <property type="evidence" value="ECO:0000318"/>
    <property type="project" value="GO_Central"/>
</dbReference>
<evidence type="ECO:0000313" key="19">
    <source>
        <dbReference type="Proteomes" id="UP000008144"/>
    </source>
</evidence>
<evidence type="ECO:0000256" key="2">
    <source>
        <dbReference type="ARBA" id="ARBA00022490"/>
    </source>
</evidence>
<dbReference type="STRING" id="7719.ENSCINP00000010152"/>
<keyword evidence="6" id="KW-0498">Mitosis</keyword>
<keyword evidence="8 15" id="KW-0175">Coiled coil</keyword>
<comment type="similarity">
    <text evidence="12">Belongs to the TRAFAC class myosin-kinesin ATPase superfamily. Kinesin family. KIN-13 subfamily.</text>
</comment>
<dbReference type="GO" id="GO:0005737">
    <property type="term" value="C:cytoplasm"/>
    <property type="evidence" value="ECO:0000318"/>
    <property type="project" value="GO_Central"/>
</dbReference>
<dbReference type="PROSITE" id="PS00411">
    <property type="entry name" value="KINESIN_MOTOR_1"/>
    <property type="match status" value="1"/>
</dbReference>
<keyword evidence="3" id="KW-0132">Cell division</keyword>
<feature type="domain" description="Kinesin motor" evidence="17">
    <location>
        <begin position="220"/>
        <end position="554"/>
    </location>
</feature>
<evidence type="ECO:0000256" key="15">
    <source>
        <dbReference type="SAM" id="Coils"/>
    </source>
</evidence>
<organism evidence="18 19">
    <name type="scientific">Ciona intestinalis</name>
    <name type="common">Transparent sea squirt</name>
    <name type="synonym">Ascidia intestinalis</name>
    <dbReference type="NCBI Taxonomy" id="7719"/>
    <lineage>
        <taxon>Eukaryota</taxon>
        <taxon>Metazoa</taxon>
        <taxon>Chordata</taxon>
        <taxon>Tunicata</taxon>
        <taxon>Ascidiacea</taxon>
        <taxon>Phlebobranchia</taxon>
        <taxon>Cionidae</taxon>
        <taxon>Ciona</taxon>
    </lineage>
</organism>
<feature type="region of interest" description="Disordered" evidence="16">
    <location>
        <begin position="64"/>
        <end position="157"/>
    </location>
</feature>
<protein>
    <recommendedName>
        <fullName evidence="14">Kinesin-like protein</fullName>
    </recommendedName>
</protein>
<dbReference type="GO" id="GO:0005819">
    <property type="term" value="C:spindle"/>
    <property type="evidence" value="ECO:0000318"/>
    <property type="project" value="GO_Central"/>
</dbReference>
<keyword evidence="10" id="KW-0206">Cytoskeleton</keyword>
<dbReference type="GO" id="GO:0005813">
    <property type="term" value="C:centrosome"/>
    <property type="evidence" value="ECO:0000318"/>
    <property type="project" value="GO_Central"/>
</dbReference>
<comment type="subcellular location">
    <subcellularLocation>
        <location evidence="1">Cytoplasm</location>
        <location evidence="1">Cytoskeleton</location>
    </subcellularLocation>
</comment>
<evidence type="ECO:0000256" key="1">
    <source>
        <dbReference type="ARBA" id="ARBA00004245"/>
    </source>
</evidence>
<keyword evidence="11" id="KW-0131">Cell cycle</keyword>
<dbReference type="Pfam" id="PF00225">
    <property type="entry name" value="Kinesin"/>
    <property type="match status" value="1"/>
</dbReference>
<proteinExistence type="inferred from homology"/>
<dbReference type="InterPro" id="IPR036961">
    <property type="entry name" value="Kinesin_motor_dom_sf"/>
</dbReference>
<dbReference type="GO" id="GO:0016887">
    <property type="term" value="F:ATP hydrolysis activity"/>
    <property type="evidence" value="ECO:0000318"/>
    <property type="project" value="GO_Central"/>
</dbReference>
<evidence type="ECO:0000256" key="4">
    <source>
        <dbReference type="ARBA" id="ARBA00022701"/>
    </source>
</evidence>
<evidence type="ECO:0000259" key="17">
    <source>
        <dbReference type="PROSITE" id="PS50067"/>
    </source>
</evidence>
<dbReference type="PRINTS" id="PR00380">
    <property type="entry name" value="KINESINHEAVY"/>
</dbReference>
<reference evidence="19" key="1">
    <citation type="journal article" date="2002" name="Science">
        <title>The draft genome of Ciona intestinalis: insights into chordate and vertebrate origins.</title>
        <authorList>
            <person name="Dehal P."/>
            <person name="Satou Y."/>
            <person name="Campbell R.K."/>
            <person name="Chapman J."/>
            <person name="Degnan B."/>
            <person name="De Tomaso A."/>
            <person name="Davidson B."/>
            <person name="Di Gregorio A."/>
            <person name="Gelpke M."/>
            <person name="Goodstein D.M."/>
            <person name="Harafuji N."/>
            <person name="Hastings K.E."/>
            <person name="Ho I."/>
            <person name="Hotta K."/>
            <person name="Huang W."/>
            <person name="Kawashima T."/>
            <person name="Lemaire P."/>
            <person name="Martinez D."/>
            <person name="Meinertzhagen I.A."/>
            <person name="Necula S."/>
            <person name="Nonaka M."/>
            <person name="Putnam N."/>
            <person name="Rash S."/>
            <person name="Saiga H."/>
            <person name="Satake M."/>
            <person name="Terry A."/>
            <person name="Yamada L."/>
            <person name="Wang H.G."/>
            <person name="Awazu S."/>
            <person name="Azumi K."/>
            <person name="Boore J."/>
            <person name="Branno M."/>
            <person name="Chin-Bow S."/>
            <person name="DeSantis R."/>
            <person name="Doyle S."/>
            <person name="Francino P."/>
            <person name="Keys D.N."/>
            <person name="Haga S."/>
            <person name="Hayashi H."/>
            <person name="Hino K."/>
            <person name="Imai K.S."/>
            <person name="Inaba K."/>
            <person name="Kano S."/>
            <person name="Kobayashi K."/>
            <person name="Kobayashi M."/>
            <person name="Lee B.I."/>
            <person name="Makabe K.W."/>
            <person name="Manohar C."/>
            <person name="Matassi G."/>
            <person name="Medina M."/>
            <person name="Mochizuki Y."/>
            <person name="Mount S."/>
            <person name="Morishita T."/>
            <person name="Miura S."/>
            <person name="Nakayama A."/>
            <person name="Nishizaka S."/>
            <person name="Nomoto H."/>
            <person name="Ohta F."/>
            <person name="Oishi K."/>
            <person name="Rigoutsos I."/>
            <person name="Sano M."/>
            <person name="Sasaki A."/>
            <person name="Sasakura Y."/>
            <person name="Shoguchi E."/>
            <person name="Shin-i T."/>
            <person name="Spagnuolo A."/>
            <person name="Stainier D."/>
            <person name="Suzuki M.M."/>
            <person name="Tassy O."/>
            <person name="Takatori N."/>
            <person name="Tokuoka M."/>
            <person name="Yagi K."/>
            <person name="Yoshizaki F."/>
            <person name="Wada S."/>
            <person name="Zhang C."/>
            <person name="Hyatt P.D."/>
            <person name="Larimer F."/>
            <person name="Detter C."/>
            <person name="Doggett N."/>
            <person name="Glavina T."/>
            <person name="Hawkins T."/>
            <person name="Richardson P."/>
            <person name="Lucas S."/>
            <person name="Kohara Y."/>
            <person name="Levine M."/>
            <person name="Satoh N."/>
            <person name="Rokhsar D.S."/>
        </authorList>
    </citation>
    <scope>NUCLEOTIDE SEQUENCE [LARGE SCALE GENOMIC DNA]</scope>
</reference>
<dbReference type="GO" id="GO:0051301">
    <property type="term" value="P:cell division"/>
    <property type="evidence" value="ECO:0007669"/>
    <property type="project" value="UniProtKB-KW"/>
</dbReference>
<dbReference type="GO" id="GO:0003777">
    <property type="term" value="F:microtubule motor activity"/>
    <property type="evidence" value="ECO:0000318"/>
    <property type="project" value="GO_Central"/>
</dbReference>
<feature type="binding site" evidence="13">
    <location>
        <begin position="310"/>
        <end position="317"/>
    </location>
    <ligand>
        <name>ATP</name>
        <dbReference type="ChEBI" id="CHEBI:30616"/>
    </ligand>
</feature>
<keyword evidence="2" id="KW-0963">Cytoplasm</keyword>
<dbReference type="OMA" id="IYWGKVY"/>
<feature type="coiled-coil region" evidence="15">
    <location>
        <begin position="710"/>
        <end position="748"/>
    </location>
</feature>
<evidence type="ECO:0000256" key="12">
    <source>
        <dbReference type="ARBA" id="ARBA00061030"/>
    </source>
</evidence>
<evidence type="ECO:0000256" key="10">
    <source>
        <dbReference type="ARBA" id="ARBA00023212"/>
    </source>
</evidence>
<dbReference type="PANTHER" id="PTHR47971:SF8">
    <property type="entry name" value="KINESIN-LIKE PROTEIN"/>
    <property type="match status" value="1"/>
</dbReference>
<dbReference type="InterPro" id="IPR054473">
    <property type="entry name" value="KIF2A-like_N"/>
</dbReference>
<evidence type="ECO:0000313" key="18">
    <source>
        <dbReference type="Ensembl" id="ENSCINP00000010152.3"/>
    </source>
</evidence>
<evidence type="ECO:0000256" key="8">
    <source>
        <dbReference type="ARBA" id="ARBA00023054"/>
    </source>
</evidence>
<keyword evidence="9 13" id="KW-0505">Motor protein</keyword>
<dbReference type="SMART" id="SM00129">
    <property type="entry name" value="KISc"/>
    <property type="match status" value="1"/>
</dbReference>
<evidence type="ECO:0000256" key="9">
    <source>
        <dbReference type="ARBA" id="ARBA00023175"/>
    </source>
</evidence>
<dbReference type="Ensembl" id="ENSCINT00000010152.3">
    <property type="protein sequence ID" value="ENSCINP00000010152.3"/>
    <property type="gene ID" value="ENSCING00000004917.3"/>
</dbReference>
<dbReference type="EMBL" id="EAAA01002576">
    <property type="status" value="NOT_ANNOTATED_CDS"/>
    <property type="molecule type" value="Genomic_DNA"/>
</dbReference>
<keyword evidence="5 13" id="KW-0547">Nucleotide-binding</keyword>
<reference evidence="18" key="2">
    <citation type="journal article" date="2008" name="Genome Biol.">
        <title>Improved genome assembly and evidence-based global gene model set for the chordate Ciona intestinalis: new insight into intron and operon populations.</title>
        <authorList>
            <person name="Satou Y."/>
            <person name="Mineta K."/>
            <person name="Ogasawara M."/>
            <person name="Sasakura Y."/>
            <person name="Shoguchi E."/>
            <person name="Ueno K."/>
            <person name="Yamada L."/>
            <person name="Matsumoto J."/>
            <person name="Wasserscheid J."/>
            <person name="Dewar K."/>
            <person name="Wiley G.B."/>
            <person name="Macmil S.L."/>
            <person name="Roe B.A."/>
            <person name="Zeller R.W."/>
            <person name="Hastings K.E."/>
            <person name="Lemaire P."/>
            <person name="Lindquist E."/>
            <person name="Endo T."/>
            <person name="Hotta K."/>
            <person name="Inaba K."/>
        </authorList>
    </citation>
    <scope>NUCLEOTIDE SEQUENCE [LARGE SCALE GENOMIC DNA]</scope>
    <source>
        <strain evidence="18">wild type</strain>
    </source>
</reference>
<evidence type="ECO:0000256" key="11">
    <source>
        <dbReference type="ARBA" id="ARBA00023306"/>
    </source>
</evidence>
<dbReference type="FunCoup" id="F7AQG9">
    <property type="interactions" value="712"/>
</dbReference>
<feature type="compositionally biased region" description="Polar residues" evidence="16">
    <location>
        <begin position="81"/>
        <end position="91"/>
    </location>
</feature>
<dbReference type="GO" id="GO:0007018">
    <property type="term" value="P:microtubule-based movement"/>
    <property type="evidence" value="ECO:0000318"/>
    <property type="project" value="GO_Central"/>
</dbReference>
<dbReference type="InterPro" id="IPR027417">
    <property type="entry name" value="P-loop_NTPase"/>
</dbReference>
<dbReference type="GO" id="GO:0005871">
    <property type="term" value="C:kinesin complex"/>
    <property type="evidence" value="ECO:0000318"/>
    <property type="project" value="GO_Central"/>
</dbReference>
<evidence type="ECO:0000256" key="16">
    <source>
        <dbReference type="SAM" id="MobiDB-lite"/>
    </source>
</evidence>
<dbReference type="GO" id="GO:0008017">
    <property type="term" value="F:microtubule binding"/>
    <property type="evidence" value="ECO:0000318"/>
    <property type="project" value="GO_Central"/>
</dbReference>
<feature type="region of interest" description="Disordered" evidence="16">
    <location>
        <begin position="571"/>
        <end position="602"/>
    </location>
</feature>
<dbReference type="Gene3D" id="3.40.850.10">
    <property type="entry name" value="Kinesin motor domain"/>
    <property type="match status" value="1"/>
</dbReference>
<evidence type="ECO:0000256" key="3">
    <source>
        <dbReference type="ARBA" id="ARBA00022618"/>
    </source>
</evidence>
<dbReference type="InterPro" id="IPR027640">
    <property type="entry name" value="Kinesin-like_fam"/>
</dbReference>
<dbReference type="Pfam" id="PF22923">
    <property type="entry name" value="KIF2A-like_1st"/>
    <property type="match status" value="1"/>
</dbReference>
<dbReference type="AlphaFoldDB" id="F7AQG9"/>
<evidence type="ECO:0000256" key="5">
    <source>
        <dbReference type="ARBA" id="ARBA00022741"/>
    </source>
</evidence>
<accession>F7AQG9</accession>
<dbReference type="InterPro" id="IPR019821">
    <property type="entry name" value="Kinesin_motor_CS"/>
</dbReference>
<evidence type="ECO:0000256" key="6">
    <source>
        <dbReference type="ARBA" id="ARBA00022776"/>
    </source>
</evidence>
<reference evidence="18" key="3">
    <citation type="submission" date="2025-08" db="UniProtKB">
        <authorList>
            <consortium name="Ensembl"/>
        </authorList>
    </citation>
    <scope>IDENTIFICATION</scope>
</reference>
<name>F7AQG9_CIOIN</name>
<dbReference type="SUPFAM" id="SSF52540">
    <property type="entry name" value="P-loop containing nucleoside triphosphate hydrolases"/>
    <property type="match status" value="1"/>
</dbReference>
<dbReference type="Proteomes" id="UP000008144">
    <property type="component" value="Chromosome 8"/>
</dbReference>
<keyword evidence="7 13" id="KW-0067">ATP-binding</keyword>
<dbReference type="FunFam" id="3.40.850.10:FF:000012">
    <property type="entry name" value="Kinesin-like protein"/>
    <property type="match status" value="1"/>
</dbReference>
<evidence type="ECO:0000256" key="14">
    <source>
        <dbReference type="RuleBase" id="RU000394"/>
    </source>
</evidence>
<dbReference type="InParanoid" id="F7AQG9"/>